<dbReference type="RefSeq" id="WP_110715605.1">
    <property type="nucleotide sequence ID" value="NZ_PGFS01000001.1"/>
</dbReference>
<dbReference type="SUPFAM" id="SSF56601">
    <property type="entry name" value="beta-lactamase/transpeptidase-like"/>
    <property type="match status" value="1"/>
</dbReference>
<gene>
    <name evidence="3" type="ORF">CUR86_04275</name>
</gene>
<dbReference type="PANTHER" id="PTHR43283:SF7">
    <property type="entry name" value="BETA-LACTAMASE-RELATED DOMAIN-CONTAINING PROTEIN"/>
    <property type="match status" value="1"/>
</dbReference>
<keyword evidence="3" id="KW-0378">Hydrolase</keyword>
<keyword evidence="1" id="KW-0732">Signal</keyword>
<dbReference type="EMBL" id="PGFS01000001">
    <property type="protein sequence ID" value="MDH4571756.1"/>
    <property type="molecule type" value="Genomic_DNA"/>
</dbReference>
<sequence>MPTSLKSPRATPAWRLCLVGLLTLLPLEPAAAALAADKRESVVERASALPRSHTLLVAIDGETVIDEGFRGHATDETANIKSLSRTLISALVGAAIDRGVIESVDQPVVELLGARVPADVDPRVSDITVGNLLSMQAGLERTSGGNYGAWVTSANWVGDALMRPFVAEIGGRMLYSTGNSHLLSAALTEATGRSTLALARDWLGDPLDVAVPPWTRDPQGIYFGGNEMGLTPRALLRFGELYRQGGVHEGQAIISAHWIEQSWQPRTHSFFNGDDYGYGWFITELAGEPVYYGWGYGGQLLYVIPSRAMTVVVTSDPTPPSNGSAYNTGVEALVSELIEATATNEATASAEDG</sequence>
<dbReference type="Gene3D" id="3.40.710.10">
    <property type="entry name" value="DD-peptidase/beta-lactamase superfamily"/>
    <property type="match status" value="1"/>
</dbReference>
<dbReference type="Proteomes" id="UP001162135">
    <property type="component" value="Unassembled WGS sequence"/>
</dbReference>
<evidence type="ECO:0000313" key="3">
    <source>
        <dbReference type="EMBL" id="MDH4571756.1"/>
    </source>
</evidence>
<keyword evidence="4" id="KW-1185">Reference proteome</keyword>
<dbReference type="InterPro" id="IPR001466">
    <property type="entry name" value="Beta-lactam-related"/>
</dbReference>
<feature type="chain" id="PRO_5047334438" evidence="1">
    <location>
        <begin position="36"/>
        <end position="353"/>
    </location>
</feature>
<accession>A0ABT6I2A4</accession>
<dbReference type="PANTHER" id="PTHR43283">
    <property type="entry name" value="BETA-LACTAMASE-RELATED"/>
    <property type="match status" value="1"/>
</dbReference>
<proteinExistence type="predicted"/>
<reference evidence="3" key="2">
    <citation type="submission" date="2017-11" db="EMBL/GenBank/DDBJ databases">
        <authorList>
            <person name="Das S.K."/>
        </authorList>
    </citation>
    <scope>NUCLEOTIDE SEQUENCE</scope>
    <source>
        <strain evidence="3">S4-41</strain>
    </source>
</reference>
<comment type="caution">
    <text evidence="3">The sequence shown here is derived from an EMBL/GenBank/DDBJ whole genome shotgun (WGS) entry which is preliminary data.</text>
</comment>
<dbReference type="Pfam" id="PF00144">
    <property type="entry name" value="Beta-lactamase"/>
    <property type="match status" value="1"/>
</dbReference>
<organism evidence="3 4">
    <name type="scientific">Salinicola acroporae</name>
    <dbReference type="NCBI Taxonomy" id="1541440"/>
    <lineage>
        <taxon>Bacteria</taxon>
        <taxon>Pseudomonadati</taxon>
        <taxon>Pseudomonadota</taxon>
        <taxon>Gammaproteobacteria</taxon>
        <taxon>Oceanospirillales</taxon>
        <taxon>Halomonadaceae</taxon>
        <taxon>Salinicola</taxon>
    </lineage>
</organism>
<name>A0ABT6I2A4_9GAMM</name>
<evidence type="ECO:0000313" key="4">
    <source>
        <dbReference type="Proteomes" id="UP001162135"/>
    </source>
</evidence>
<evidence type="ECO:0000256" key="1">
    <source>
        <dbReference type="SAM" id="SignalP"/>
    </source>
</evidence>
<protein>
    <submittedName>
        <fullName evidence="3">6-aminohexanoate hydrolase</fullName>
    </submittedName>
</protein>
<feature type="signal peptide" evidence="1">
    <location>
        <begin position="1"/>
        <end position="35"/>
    </location>
</feature>
<evidence type="ECO:0000259" key="2">
    <source>
        <dbReference type="Pfam" id="PF00144"/>
    </source>
</evidence>
<dbReference type="InterPro" id="IPR012338">
    <property type="entry name" value="Beta-lactam/transpept-like"/>
</dbReference>
<reference evidence="3" key="1">
    <citation type="journal article" date="2015" name="Antonie Van Leeuwenhoek">
        <title>Comparative 16S rRNA signatures and multilocus sequence analysis for the genus Salinicola and description of Salinicola acroporae sp. nov., isolated from coral Acropora digitifera.</title>
        <authorList>
            <person name="Lepcha R.T."/>
            <person name="Poddar A."/>
            <person name="Schumann P."/>
            <person name="Das S.K."/>
        </authorList>
    </citation>
    <scope>NUCLEOTIDE SEQUENCE</scope>
    <source>
        <strain evidence="3">S4-41</strain>
    </source>
</reference>
<dbReference type="InterPro" id="IPR050789">
    <property type="entry name" value="Diverse_Enzym_Activities"/>
</dbReference>
<dbReference type="GO" id="GO:0016787">
    <property type="term" value="F:hydrolase activity"/>
    <property type="evidence" value="ECO:0007669"/>
    <property type="project" value="UniProtKB-KW"/>
</dbReference>
<feature type="domain" description="Beta-lactamase-related" evidence="2">
    <location>
        <begin position="55"/>
        <end position="320"/>
    </location>
</feature>